<feature type="signal peptide" evidence="1">
    <location>
        <begin position="1"/>
        <end position="24"/>
    </location>
</feature>
<dbReference type="AlphaFoldDB" id="A0A4U8YYW8"/>
<dbReference type="KEGG" id="mtun:MTUNDRAET4_1923"/>
<keyword evidence="1" id="KW-0732">Signal</keyword>
<evidence type="ECO:0000256" key="1">
    <source>
        <dbReference type="SAM" id="SignalP"/>
    </source>
</evidence>
<sequence length="170" mass="18007">MNKFFATAALGFALSGAVLSPSIAEDDDQAAPTMGMMGGGCPTMGMMGRGMMGQGMMRGGQARMGAMVSGRLAYLKDELKITDAQTEAWNGYAETVKGRVKVMQDMRESMMGAMQKGGVVERMDARIGGMEAMLESLKAVKPATVKLYAVLTDEQKKIADQLIGVDCGAM</sequence>
<dbReference type="Proteomes" id="UP000294360">
    <property type="component" value="Chromosome"/>
</dbReference>
<dbReference type="EMBL" id="LR536450">
    <property type="protein sequence ID" value="VFU08816.1"/>
    <property type="molecule type" value="Genomic_DNA"/>
</dbReference>
<accession>A0A4U8YYW8</accession>
<protein>
    <recommendedName>
        <fullName evidence="4">Spy/CpxP family protein refolding chaperone</fullName>
    </recommendedName>
</protein>
<evidence type="ECO:0000313" key="3">
    <source>
        <dbReference type="Proteomes" id="UP000294360"/>
    </source>
</evidence>
<evidence type="ECO:0000313" key="2">
    <source>
        <dbReference type="EMBL" id="VFU08816.1"/>
    </source>
</evidence>
<organism evidence="2 3">
    <name type="scientific">Methylocella tundrae</name>
    <dbReference type="NCBI Taxonomy" id="227605"/>
    <lineage>
        <taxon>Bacteria</taxon>
        <taxon>Pseudomonadati</taxon>
        <taxon>Pseudomonadota</taxon>
        <taxon>Alphaproteobacteria</taxon>
        <taxon>Hyphomicrobiales</taxon>
        <taxon>Beijerinckiaceae</taxon>
        <taxon>Methylocella</taxon>
    </lineage>
</organism>
<dbReference type="InterPro" id="IPR012899">
    <property type="entry name" value="LTXXQ"/>
</dbReference>
<evidence type="ECO:0008006" key="4">
    <source>
        <dbReference type="Google" id="ProtNLM"/>
    </source>
</evidence>
<name>A0A4U8YYW8_METTU</name>
<gene>
    <name evidence="2" type="ORF">MTUNDRAET4_1923</name>
</gene>
<feature type="chain" id="PRO_5020601398" description="Spy/CpxP family protein refolding chaperone" evidence="1">
    <location>
        <begin position="25"/>
        <end position="170"/>
    </location>
</feature>
<dbReference type="Pfam" id="PF07813">
    <property type="entry name" value="LTXXQ"/>
    <property type="match status" value="1"/>
</dbReference>
<proteinExistence type="predicted"/>
<reference evidence="2 3" key="1">
    <citation type="submission" date="2019-03" db="EMBL/GenBank/DDBJ databases">
        <authorList>
            <person name="Kox A.R. M."/>
        </authorList>
    </citation>
    <scope>NUCLEOTIDE SEQUENCE [LARGE SCALE GENOMIC DNA]</scope>
    <source>
        <strain evidence="2">MTUNDRAET4 annotated genome</strain>
    </source>
</reference>
<dbReference type="OrthoDB" id="7283650at2"/>
<dbReference type="GO" id="GO:0042597">
    <property type="term" value="C:periplasmic space"/>
    <property type="evidence" value="ECO:0007669"/>
    <property type="project" value="InterPro"/>
</dbReference>